<organism evidence="9 10">
    <name type="scientific">Platanthera zijinensis</name>
    <dbReference type="NCBI Taxonomy" id="2320716"/>
    <lineage>
        <taxon>Eukaryota</taxon>
        <taxon>Viridiplantae</taxon>
        <taxon>Streptophyta</taxon>
        <taxon>Embryophyta</taxon>
        <taxon>Tracheophyta</taxon>
        <taxon>Spermatophyta</taxon>
        <taxon>Magnoliopsida</taxon>
        <taxon>Liliopsida</taxon>
        <taxon>Asparagales</taxon>
        <taxon>Orchidaceae</taxon>
        <taxon>Orchidoideae</taxon>
        <taxon>Orchideae</taxon>
        <taxon>Orchidinae</taxon>
        <taxon>Platanthera</taxon>
    </lineage>
</organism>
<sequence length="160" mass="17673">METLRLHPPTPLIPRESHKDCKVEGFNIPDKIWLFINVWAIGRDPKYWPSSDKFMPERFLSEEVNNGNAGVDIRGQHFQLIPFGSGRRGCPALTTALLVVHSALTAIIQCFEWKVAGGGDKVDMNEAPGLALQRATPLLCVLVACSGCPLYYQAPSNEVV</sequence>
<dbReference type="PANTHER" id="PTHR47956:SF4">
    <property type="entry name" value="CYTOCHROME P450 71A21-RELATED"/>
    <property type="match status" value="1"/>
</dbReference>
<keyword evidence="5 8" id="KW-0560">Oxidoreductase</keyword>
<dbReference type="InterPro" id="IPR050193">
    <property type="entry name" value="Cytochrome_P450_71"/>
</dbReference>
<keyword evidence="8" id="KW-0503">Monooxygenase</keyword>
<keyword evidence="4" id="KW-1133">Transmembrane helix</keyword>
<proteinExistence type="inferred from homology"/>
<evidence type="ECO:0000256" key="3">
    <source>
        <dbReference type="ARBA" id="ARBA00022692"/>
    </source>
</evidence>
<evidence type="ECO:0000256" key="1">
    <source>
        <dbReference type="ARBA" id="ARBA00004167"/>
    </source>
</evidence>
<dbReference type="AlphaFoldDB" id="A0AAP0AVV8"/>
<comment type="cofactor">
    <cofactor evidence="7">
        <name>heme</name>
        <dbReference type="ChEBI" id="CHEBI:30413"/>
    </cofactor>
</comment>
<keyword evidence="7 8" id="KW-0349">Heme</keyword>
<evidence type="ECO:0000256" key="4">
    <source>
        <dbReference type="ARBA" id="ARBA00022989"/>
    </source>
</evidence>
<dbReference type="PANTHER" id="PTHR47956">
    <property type="entry name" value="CYTOCHROME P450 71B11-RELATED"/>
    <property type="match status" value="1"/>
</dbReference>
<protein>
    <submittedName>
        <fullName evidence="9">Cytochrome P450 93A2</fullName>
    </submittedName>
</protein>
<dbReference type="GO" id="GO:0004497">
    <property type="term" value="F:monooxygenase activity"/>
    <property type="evidence" value="ECO:0007669"/>
    <property type="project" value="UniProtKB-KW"/>
</dbReference>
<dbReference type="EMBL" id="JBBWWQ010000020">
    <property type="protein sequence ID" value="KAK8916736.1"/>
    <property type="molecule type" value="Genomic_DNA"/>
</dbReference>
<dbReference type="GO" id="GO:0005506">
    <property type="term" value="F:iron ion binding"/>
    <property type="evidence" value="ECO:0007669"/>
    <property type="project" value="InterPro"/>
</dbReference>
<keyword evidence="3" id="KW-0812">Transmembrane</keyword>
<dbReference type="Gene3D" id="1.10.630.10">
    <property type="entry name" value="Cytochrome P450"/>
    <property type="match status" value="1"/>
</dbReference>
<reference evidence="9 10" key="1">
    <citation type="journal article" date="2022" name="Nat. Plants">
        <title>Genomes of leafy and leafless Platanthera orchids illuminate the evolution of mycoheterotrophy.</title>
        <authorList>
            <person name="Li M.H."/>
            <person name="Liu K.W."/>
            <person name="Li Z."/>
            <person name="Lu H.C."/>
            <person name="Ye Q.L."/>
            <person name="Zhang D."/>
            <person name="Wang J.Y."/>
            <person name="Li Y.F."/>
            <person name="Zhong Z.M."/>
            <person name="Liu X."/>
            <person name="Yu X."/>
            <person name="Liu D.K."/>
            <person name="Tu X.D."/>
            <person name="Liu B."/>
            <person name="Hao Y."/>
            <person name="Liao X.Y."/>
            <person name="Jiang Y.T."/>
            <person name="Sun W.H."/>
            <person name="Chen J."/>
            <person name="Chen Y.Q."/>
            <person name="Ai Y."/>
            <person name="Zhai J.W."/>
            <person name="Wu S.S."/>
            <person name="Zhou Z."/>
            <person name="Hsiao Y.Y."/>
            <person name="Wu W.L."/>
            <person name="Chen Y.Y."/>
            <person name="Lin Y.F."/>
            <person name="Hsu J.L."/>
            <person name="Li C.Y."/>
            <person name="Wang Z.W."/>
            <person name="Zhao X."/>
            <person name="Zhong W.Y."/>
            <person name="Ma X.K."/>
            <person name="Ma L."/>
            <person name="Huang J."/>
            <person name="Chen G.Z."/>
            <person name="Huang M.Z."/>
            <person name="Huang L."/>
            <person name="Peng D.H."/>
            <person name="Luo Y.B."/>
            <person name="Zou S.Q."/>
            <person name="Chen S.P."/>
            <person name="Lan S."/>
            <person name="Tsai W.C."/>
            <person name="Van de Peer Y."/>
            <person name="Liu Z.J."/>
        </authorList>
    </citation>
    <scope>NUCLEOTIDE SEQUENCE [LARGE SCALE GENOMIC DNA]</scope>
    <source>
        <strain evidence="9">Lor287</strain>
    </source>
</reference>
<dbReference type="PRINTS" id="PR00463">
    <property type="entry name" value="EP450I"/>
</dbReference>
<dbReference type="InterPro" id="IPR001128">
    <property type="entry name" value="Cyt_P450"/>
</dbReference>
<gene>
    <name evidence="9" type="primary">CYP93A2</name>
    <name evidence="9" type="ORF">KSP39_PZI022255</name>
</gene>
<evidence type="ECO:0000313" key="9">
    <source>
        <dbReference type="EMBL" id="KAK8916736.1"/>
    </source>
</evidence>
<dbReference type="InterPro" id="IPR002401">
    <property type="entry name" value="Cyt_P450_E_grp-I"/>
</dbReference>
<keyword evidence="10" id="KW-1185">Reference proteome</keyword>
<dbReference type="GO" id="GO:0020037">
    <property type="term" value="F:heme binding"/>
    <property type="evidence" value="ECO:0007669"/>
    <property type="project" value="InterPro"/>
</dbReference>
<dbReference type="Pfam" id="PF00067">
    <property type="entry name" value="p450"/>
    <property type="match status" value="1"/>
</dbReference>
<evidence type="ECO:0000256" key="8">
    <source>
        <dbReference type="RuleBase" id="RU000461"/>
    </source>
</evidence>
<keyword evidence="7 8" id="KW-0479">Metal-binding</keyword>
<dbReference type="InterPro" id="IPR017972">
    <property type="entry name" value="Cyt_P450_CS"/>
</dbReference>
<evidence type="ECO:0000256" key="6">
    <source>
        <dbReference type="ARBA" id="ARBA00023136"/>
    </source>
</evidence>
<evidence type="ECO:0000313" key="10">
    <source>
        <dbReference type="Proteomes" id="UP001418222"/>
    </source>
</evidence>
<dbReference type="GO" id="GO:0016020">
    <property type="term" value="C:membrane"/>
    <property type="evidence" value="ECO:0007669"/>
    <property type="project" value="UniProtKB-SubCell"/>
</dbReference>
<dbReference type="PROSITE" id="PS00086">
    <property type="entry name" value="CYTOCHROME_P450"/>
    <property type="match status" value="1"/>
</dbReference>
<comment type="caution">
    <text evidence="9">The sequence shown here is derived from an EMBL/GenBank/DDBJ whole genome shotgun (WGS) entry which is preliminary data.</text>
</comment>
<dbReference type="InterPro" id="IPR036396">
    <property type="entry name" value="Cyt_P450_sf"/>
</dbReference>
<evidence type="ECO:0000256" key="2">
    <source>
        <dbReference type="ARBA" id="ARBA00010617"/>
    </source>
</evidence>
<keyword evidence="6" id="KW-0472">Membrane</keyword>
<feature type="binding site" description="axial binding residue" evidence="7">
    <location>
        <position position="90"/>
    </location>
    <ligand>
        <name>heme</name>
        <dbReference type="ChEBI" id="CHEBI:30413"/>
    </ligand>
    <ligandPart>
        <name>Fe</name>
        <dbReference type="ChEBI" id="CHEBI:18248"/>
    </ligandPart>
</feature>
<accession>A0AAP0AVV8</accession>
<keyword evidence="7 8" id="KW-0408">Iron</keyword>
<evidence type="ECO:0000256" key="5">
    <source>
        <dbReference type="ARBA" id="ARBA00023002"/>
    </source>
</evidence>
<name>A0AAP0AVV8_9ASPA</name>
<dbReference type="Proteomes" id="UP001418222">
    <property type="component" value="Unassembled WGS sequence"/>
</dbReference>
<comment type="similarity">
    <text evidence="2 8">Belongs to the cytochrome P450 family.</text>
</comment>
<dbReference type="GO" id="GO:0016705">
    <property type="term" value="F:oxidoreductase activity, acting on paired donors, with incorporation or reduction of molecular oxygen"/>
    <property type="evidence" value="ECO:0007669"/>
    <property type="project" value="InterPro"/>
</dbReference>
<comment type="subcellular location">
    <subcellularLocation>
        <location evidence="1">Membrane</location>
        <topology evidence="1">Single-pass membrane protein</topology>
    </subcellularLocation>
</comment>
<dbReference type="SUPFAM" id="SSF48264">
    <property type="entry name" value="Cytochrome P450"/>
    <property type="match status" value="1"/>
</dbReference>
<evidence type="ECO:0000256" key="7">
    <source>
        <dbReference type="PIRSR" id="PIRSR602401-1"/>
    </source>
</evidence>